<dbReference type="RefSeq" id="WP_065685860.1">
    <property type="nucleotide sequence ID" value="NZ_CP023956.1"/>
</dbReference>
<gene>
    <name evidence="1" type="ORF">G9399_15560</name>
</gene>
<dbReference type="EMBL" id="CP054160">
    <property type="protein sequence ID" value="QKJ59486.1"/>
    <property type="molecule type" value="Genomic_DNA"/>
</dbReference>
<evidence type="ECO:0000313" key="1">
    <source>
        <dbReference type="EMBL" id="QKJ59486.1"/>
    </source>
</evidence>
<dbReference type="AlphaFoldDB" id="A0AAE7EIV5"/>
<organism evidence="1 2">
    <name type="scientific">Serratia fonticola</name>
    <dbReference type="NCBI Taxonomy" id="47917"/>
    <lineage>
        <taxon>Bacteria</taxon>
        <taxon>Pseudomonadati</taxon>
        <taxon>Pseudomonadota</taxon>
        <taxon>Gammaproteobacteria</taxon>
        <taxon>Enterobacterales</taxon>
        <taxon>Yersiniaceae</taxon>
        <taxon>Serratia</taxon>
    </lineage>
</organism>
<reference evidence="2" key="1">
    <citation type="submission" date="2020-03" db="EMBL/GenBank/DDBJ databases">
        <title>Genome sequences of seven Enterobacteriaceae strains isolated from Canadian wastewater treatment facilities.</title>
        <authorList>
            <person name="Huang H."/>
            <person name="Chmara J.T."/>
            <person name="Duceppe M.-O."/>
        </authorList>
    </citation>
    <scope>NUCLEOTIDE SEQUENCE [LARGE SCALE GENOMIC DNA]</scope>
    <source>
        <strain evidence="2">Biosolid 3</strain>
    </source>
</reference>
<accession>A0AAE7EIV5</accession>
<proteinExistence type="predicted"/>
<evidence type="ECO:0000313" key="2">
    <source>
        <dbReference type="Proteomes" id="UP000503464"/>
    </source>
</evidence>
<dbReference type="Proteomes" id="UP000503464">
    <property type="component" value="Chromosome"/>
</dbReference>
<sequence length="67" mass="7554">MNNPEINTELVQMLTDARLSARLQLLEMLEGKLDRLKANNADADQIITTLKSWATTRQSTVIKGQKI</sequence>
<protein>
    <submittedName>
        <fullName evidence="1">Uncharacterized protein</fullName>
    </submittedName>
</protein>
<name>A0AAE7EIV5_SERFO</name>